<dbReference type="Pfam" id="PF20674">
    <property type="entry name" value="SpaA_3"/>
    <property type="match status" value="1"/>
</dbReference>
<feature type="region of interest" description="Disordered" evidence="1">
    <location>
        <begin position="1148"/>
        <end position="1168"/>
    </location>
</feature>
<dbReference type="EMBL" id="JAVDWO010000002">
    <property type="protein sequence ID" value="MDR7191786.1"/>
    <property type="molecule type" value="Genomic_DNA"/>
</dbReference>
<feature type="domain" description="DUF11" evidence="3">
    <location>
        <begin position="411"/>
        <end position="550"/>
    </location>
</feature>
<dbReference type="RefSeq" id="WP_310232467.1">
    <property type="nucleotide sequence ID" value="NZ_JAVDWO010000002.1"/>
</dbReference>
<name>A0ABU1XUP4_9GAMM</name>
<evidence type="ECO:0000259" key="4">
    <source>
        <dbReference type="Pfam" id="PF20674"/>
    </source>
</evidence>
<feature type="domain" description="DUF7507" evidence="5">
    <location>
        <begin position="1285"/>
        <end position="1383"/>
    </location>
</feature>
<dbReference type="InterPro" id="IPR048834">
    <property type="entry name" value="SpaA_pre-album"/>
</dbReference>
<dbReference type="InterPro" id="IPR001434">
    <property type="entry name" value="OmcB-like_DUF11"/>
</dbReference>
<protein>
    <submittedName>
        <fullName evidence="6">Repeat protein (TIGR01451 family)</fullName>
    </submittedName>
</protein>
<evidence type="ECO:0000313" key="6">
    <source>
        <dbReference type="EMBL" id="MDR7191786.1"/>
    </source>
</evidence>
<feature type="domain" description="DUF7507" evidence="5">
    <location>
        <begin position="1175"/>
        <end position="1273"/>
    </location>
</feature>
<dbReference type="InterPro" id="IPR055354">
    <property type="entry name" value="DUF7507"/>
</dbReference>
<dbReference type="InterPro" id="IPR013783">
    <property type="entry name" value="Ig-like_fold"/>
</dbReference>
<feature type="domain" description="DUF7507" evidence="5">
    <location>
        <begin position="1409"/>
        <end position="1492"/>
    </location>
</feature>
<comment type="caution">
    <text evidence="6">The sequence shown here is derived from an EMBL/GenBank/DDBJ whole genome shotgun (WGS) entry which is preliminary data.</text>
</comment>
<feature type="region of interest" description="Disordered" evidence="1">
    <location>
        <begin position="1361"/>
        <end position="1390"/>
    </location>
</feature>
<feature type="domain" description="DUF7507" evidence="5">
    <location>
        <begin position="1065"/>
        <end position="1163"/>
    </location>
</feature>
<dbReference type="Proteomes" id="UP001256588">
    <property type="component" value="Unassembled WGS sequence"/>
</dbReference>
<dbReference type="Pfam" id="PF01345">
    <property type="entry name" value="DUF11"/>
    <property type="match status" value="1"/>
</dbReference>
<keyword evidence="2" id="KW-0732">Signal</keyword>
<gene>
    <name evidence="6" type="ORF">J2W68_000494</name>
</gene>
<evidence type="ECO:0000256" key="2">
    <source>
        <dbReference type="SAM" id="SignalP"/>
    </source>
</evidence>
<dbReference type="SUPFAM" id="SSF63829">
    <property type="entry name" value="Calcium-dependent phosphotriesterase"/>
    <property type="match status" value="1"/>
</dbReference>
<keyword evidence="7" id="KW-1185">Reference proteome</keyword>
<evidence type="ECO:0000313" key="7">
    <source>
        <dbReference type="Proteomes" id="UP001256588"/>
    </source>
</evidence>
<feature type="domain" description="DUF7507" evidence="5">
    <location>
        <begin position="953"/>
        <end position="1037"/>
    </location>
</feature>
<evidence type="ECO:0000259" key="5">
    <source>
        <dbReference type="Pfam" id="PF24346"/>
    </source>
</evidence>
<evidence type="ECO:0000256" key="1">
    <source>
        <dbReference type="SAM" id="MobiDB-lite"/>
    </source>
</evidence>
<sequence length="1545" mass="155591">MLALIFMLGLFLPAQAQTARTADCILSDPNSNGEHVDEICWLQFGASGTSLATPYSQQRTFTLPDGSTIQMTVELAGGVNGGNGVYQIRQAPVWSGSNFSGTSGYYRLLTPNGVGLLSENGGGNGTVLTLRDVKLFRPNGTEVTNVPFELIVADAERLNSNPEHIDFGVVSGGSPWELVEWLGTAPASAIAIGSSSGTSIPAPGGGNYQNLGFPFASGNPAGTIACNPATFIDCLRVRGETQSSGANAPVLASRRDINAAATPFTVIAQVHSGAGQAFAVGVRWGGVRLRKALPQGRLNTADQFVYEVTNVLDQSVISAETAGASAISDYISAQATMPGNTLTLTERMTSGSVSTLQQYDRSISCANPGNPGSSTVLPDGPYDPDAPPAVDVLELGDAIECTLTNIPRIIDLVLEKSAPATASAGAEIEYQLAIRNDGTHTATAATFTDTLPVGLGGVSTAGVTCSDEEGGAICGDIAAAVSGSDAAGYVITGSVESLPAGASVVVTVRATPLASAVGTDLVNSARVDRAATDLTVGEQDETNNASSATVSVTAPAVADVNFCPVDGGFFNIVNGVGIYQYAPASATDSRVVGLDAAIGNNLNGLMVDPTGRTRLLFHQSPSGDVWAYDPTHPTSPGWYRTGATINAQNLPRAGMTADGVGYLITSATGAGTGATAQMYRLVRDGDYAYRVDGQSTLTYDVAPSDFNSGDIAFDSTGTGWLVAGNDLFRVDVDAGTATRQQNFTGAPVGVDYAGAAFGGDGRLYVVNNSGGTYYAMDLAQGTMVAVGTSTSGAGRDLASCSFPAITPAQLQVSKTLASIIRDGAAVPAGEPAAPGDLLTYNIEIRHVGGSQAATVFAGDVVETTPINTTHGAAADDFTCASGTCTNTEARNIRPGESTAFSFVVQIDAILPATVSQIANTVAVNGIDCTAAGNDCDETTPVEGEPALSSSKALTAVNGAAPAGAVALGDVLTYTVVAANTGNVALPTVTVTDTRITPDAITCAPLAAGASCTLVGTYTVTQADVDAGTIANTAVITTPDTPELCPAGATSAICRPTVEIPTQTPAPALTVVKTAGTPSGNIAGSTIAYTFLVTNTGNVTITDIAIDDAQLDAAAVCPATTLAPGASTTCTGVHTITQAEVDAGEVLNTATATGTPPGGGTTTSPPDEEDVTLDFEPSLTIVKTAGTPSGNIAGSTIAYTFLVTNTGNVTITDIAIDDAQLDTAAVCPATTLAPGASTTCTGVHTITQAEVDAGEVRNTATATGTPPGGGTTTSPPDDEDVTLDVEPALTVVKTAGTPSGNIAGSTIAYTFLVTNTGNVTITDIAIDDAQLDAAAVCPATTLAPGASTTCTGVHTITQAEVDAGEVRNTATATGTPPGGGTTTSPPDDEDVTLERNPSLATNKMLAGNADEDGSGTVTLGDTLSYTVTATNTGTVTLPNVEVRDDRITPASIVCASLAPGASCVLTGTYVVAQADVNAGQIINTATISTDDPSVCPAGNTSAACQPTVTTGVTPYEIEANDDNYGPVNGAEGDPSVGNMLDNDTVN</sequence>
<reference evidence="6 7" key="1">
    <citation type="submission" date="2023-07" db="EMBL/GenBank/DDBJ databases">
        <title>Sorghum-associated microbial communities from plants grown in Nebraska, USA.</title>
        <authorList>
            <person name="Schachtman D."/>
        </authorList>
    </citation>
    <scope>NUCLEOTIDE SEQUENCE [LARGE SCALE GENOMIC DNA]</scope>
    <source>
        <strain evidence="6 7">4099</strain>
    </source>
</reference>
<feature type="region of interest" description="Disordered" evidence="1">
    <location>
        <begin position="1252"/>
        <end position="1279"/>
    </location>
</feature>
<organism evidence="6 7">
    <name type="scientific">Luteimonas terrae</name>
    <dbReference type="NCBI Taxonomy" id="1530191"/>
    <lineage>
        <taxon>Bacteria</taxon>
        <taxon>Pseudomonadati</taxon>
        <taxon>Pseudomonadota</taxon>
        <taxon>Gammaproteobacteria</taxon>
        <taxon>Lysobacterales</taxon>
        <taxon>Lysobacteraceae</taxon>
        <taxon>Luteimonas</taxon>
    </lineage>
</organism>
<accession>A0ABU1XUP4</accession>
<dbReference type="NCBIfam" id="TIGR01451">
    <property type="entry name" value="B_ant_repeat"/>
    <property type="match status" value="3"/>
</dbReference>
<feature type="chain" id="PRO_5047297375" evidence="2">
    <location>
        <begin position="17"/>
        <end position="1545"/>
    </location>
</feature>
<dbReference type="Gene3D" id="2.60.40.10">
    <property type="entry name" value="Immunoglobulins"/>
    <property type="match status" value="2"/>
</dbReference>
<dbReference type="Pfam" id="PF24346">
    <property type="entry name" value="DUF7507"/>
    <property type="match status" value="5"/>
</dbReference>
<dbReference type="PANTHER" id="PTHR34819">
    <property type="entry name" value="LARGE CYSTEINE-RICH PERIPLASMIC PROTEIN OMCB"/>
    <property type="match status" value="1"/>
</dbReference>
<dbReference type="PANTHER" id="PTHR34819:SF3">
    <property type="entry name" value="CELL SURFACE PROTEIN"/>
    <property type="match status" value="1"/>
</dbReference>
<evidence type="ECO:0000259" key="3">
    <source>
        <dbReference type="Pfam" id="PF01345"/>
    </source>
</evidence>
<dbReference type="InterPro" id="IPR047589">
    <property type="entry name" value="DUF11_rpt"/>
</dbReference>
<feature type="region of interest" description="Disordered" evidence="1">
    <location>
        <begin position="1518"/>
        <end position="1545"/>
    </location>
</feature>
<feature type="signal peptide" evidence="2">
    <location>
        <begin position="1"/>
        <end position="16"/>
    </location>
</feature>
<proteinExistence type="predicted"/>
<feature type="non-terminal residue" evidence="6">
    <location>
        <position position="1545"/>
    </location>
</feature>
<dbReference type="InterPro" id="IPR051172">
    <property type="entry name" value="Chlamydia_OmcB"/>
</dbReference>
<feature type="domain" description="SpaA-like prealbumin fold" evidence="4">
    <location>
        <begin position="287"/>
        <end position="407"/>
    </location>
</feature>